<accession>A0A450ZLY5</accession>
<evidence type="ECO:0000313" key="2">
    <source>
        <dbReference type="EMBL" id="VFK54829.1"/>
    </source>
</evidence>
<dbReference type="EMBL" id="CAADFY010000057">
    <property type="protein sequence ID" value="VFK54829.1"/>
    <property type="molecule type" value="Genomic_DNA"/>
</dbReference>
<feature type="domain" description="Transposase (putative) YhgA-like" evidence="1">
    <location>
        <begin position="4"/>
        <end position="48"/>
    </location>
</feature>
<dbReference type="InterPro" id="IPR006842">
    <property type="entry name" value="Transposase_31"/>
</dbReference>
<organism evidence="2">
    <name type="scientific">Candidatus Kentrum sp. TUN</name>
    <dbReference type="NCBI Taxonomy" id="2126343"/>
    <lineage>
        <taxon>Bacteria</taxon>
        <taxon>Pseudomonadati</taxon>
        <taxon>Pseudomonadota</taxon>
        <taxon>Gammaproteobacteria</taxon>
        <taxon>Candidatus Kentrum</taxon>
    </lineage>
</organism>
<reference evidence="2" key="1">
    <citation type="submission" date="2019-02" db="EMBL/GenBank/DDBJ databases">
        <authorList>
            <person name="Gruber-Vodicka R. H."/>
            <person name="Seah K. B. B."/>
        </authorList>
    </citation>
    <scope>NUCLEOTIDE SEQUENCE</scope>
    <source>
        <strain evidence="3">BECK_BY2</strain>
        <strain evidence="2">BECK_BY3</strain>
    </source>
</reference>
<protein>
    <submittedName>
        <fullName evidence="2">Transposase, YhgA-like</fullName>
    </submittedName>
</protein>
<sequence>MRFLSAKPPELVEVLFVDKQLLEHLSDRLFKMETIHGKTAFLYALIKQNMLALRAKADRGWDSDTRTNSPKFLFFRYLKSIPDSQINWQHHLQYHFILEETTRSLMVVKSFNLALFICSAA</sequence>
<name>A0A450ZLY5_9GAMM</name>
<proteinExistence type="predicted"/>
<dbReference type="AlphaFoldDB" id="A0A450ZLY5"/>
<gene>
    <name evidence="3" type="ORF">BECKTUN1418E_GA0071001_105510</name>
    <name evidence="2" type="ORF">BECKTUN1418F_GA0071002_10578</name>
</gene>
<evidence type="ECO:0000313" key="3">
    <source>
        <dbReference type="EMBL" id="VFK59951.1"/>
    </source>
</evidence>
<dbReference type="EMBL" id="CAADFV010000055">
    <property type="protein sequence ID" value="VFK59951.1"/>
    <property type="molecule type" value="Genomic_DNA"/>
</dbReference>
<evidence type="ECO:0000259" key="1">
    <source>
        <dbReference type="Pfam" id="PF04754"/>
    </source>
</evidence>
<dbReference type="Pfam" id="PF04754">
    <property type="entry name" value="Transposase_31"/>
    <property type="match status" value="1"/>
</dbReference>